<keyword evidence="2" id="KW-1185">Reference proteome</keyword>
<protein>
    <submittedName>
        <fullName evidence="1">Uncharacterized protein</fullName>
    </submittedName>
</protein>
<evidence type="ECO:0000313" key="1">
    <source>
        <dbReference type="EMBL" id="KAJ9652578.1"/>
    </source>
</evidence>
<proteinExistence type="predicted"/>
<gene>
    <name evidence="1" type="ORF">H2198_008190</name>
</gene>
<name>A0ACC2ZY51_9EURO</name>
<comment type="caution">
    <text evidence="1">The sequence shown here is derived from an EMBL/GenBank/DDBJ whole genome shotgun (WGS) entry which is preliminary data.</text>
</comment>
<evidence type="ECO:0000313" key="2">
    <source>
        <dbReference type="Proteomes" id="UP001172386"/>
    </source>
</evidence>
<sequence>MSGMRTHWGLVPGVKNLGAVYNPMTSTLTVLGDGSTNLVVHGFEFVRDEHFVGGLAFSAMCWVGPALEKSKPFRWSNNFHIAYVHGVINLDALVIYTADNPNGEVVDVKWVGTKPPKPESLTAQAPQTIPTAVDIPRPTILNVMVHDKFEITADSKPSRVTVKFDPVCVVLEEANIVDGKLCWKFQAIRASSTSIYVTYGENTSMIGNKRVWDINIGLRASNGGPISEGKEDDQIVLPSFFQSLQNAVDIVQKQWSDAQLYSVQCNEPSGVISVQCNEPSGVICPAFNAYELNNLLTTFRAGDGGHVTIATIDSWDSWGTPNYSSGSIIGNNHIKWPPAEGGWDVALEDAVLLLQDDTRTPKFFTGCSLNEPQHPQEGPVQPIYTFDMFDGSTWIVGAIDKKVWPGRPARS</sequence>
<reference evidence="1" key="1">
    <citation type="submission" date="2022-10" db="EMBL/GenBank/DDBJ databases">
        <title>Culturing micro-colonial fungi from biological soil crusts in the Mojave desert and describing Neophaeococcomyces mojavensis, and introducing the new genera and species Taxawa tesnikishii.</title>
        <authorList>
            <person name="Kurbessoian T."/>
            <person name="Stajich J.E."/>
        </authorList>
    </citation>
    <scope>NUCLEOTIDE SEQUENCE</scope>
    <source>
        <strain evidence="1">JES_112</strain>
    </source>
</reference>
<dbReference type="EMBL" id="JAPDRQ010000192">
    <property type="protein sequence ID" value="KAJ9652578.1"/>
    <property type="molecule type" value="Genomic_DNA"/>
</dbReference>
<accession>A0ACC2ZY51</accession>
<dbReference type="Proteomes" id="UP001172386">
    <property type="component" value="Unassembled WGS sequence"/>
</dbReference>
<organism evidence="1 2">
    <name type="scientific">Neophaeococcomyces mojaviensis</name>
    <dbReference type="NCBI Taxonomy" id="3383035"/>
    <lineage>
        <taxon>Eukaryota</taxon>
        <taxon>Fungi</taxon>
        <taxon>Dikarya</taxon>
        <taxon>Ascomycota</taxon>
        <taxon>Pezizomycotina</taxon>
        <taxon>Eurotiomycetes</taxon>
        <taxon>Chaetothyriomycetidae</taxon>
        <taxon>Chaetothyriales</taxon>
        <taxon>Chaetothyriales incertae sedis</taxon>
        <taxon>Neophaeococcomyces</taxon>
    </lineage>
</organism>